<organism evidence="1 2">
    <name type="scientific">Wolbachia pipientis</name>
    <dbReference type="NCBI Taxonomy" id="955"/>
    <lineage>
        <taxon>Bacteria</taxon>
        <taxon>Pseudomonadati</taxon>
        <taxon>Pseudomonadota</taxon>
        <taxon>Alphaproteobacteria</taxon>
        <taxon>Rickettsiales</taxon>
        <taxon>Anaplasmataceae</taxon>
        <taxon>Wolbachieae</taxon>
        <taxon>Wolbachia</taxon>
    </lineage>
</organism>
<protein>
    <submittedName>
        <fullName evidence="1">Uncharacterized protein</fullName>
    </submittedName>
</protein>
<keyword evidence="2" id="KW-1185">Reference proteome</keyword>
<name>A0A1E7QJU0_WOLPI</name>
<dbReference type="AlphaFoldDB" id="A0A1E7QJU0"/>
<gene>
    <name evidence="1" type="ORF">BIY23_03505</name>
</gene>
<accession>A0A1E7QJU0</accession>
<proteinExistence type="predicted"/>
<dbReference type="Gene3D" id="3.20.20.80">
    <property type="entry name" value="Glycosidases"/>
    <property type="match status" value="1"/>
</dbReference>
<dbReference type="RefSeq" id="WP_070065215.1">
    <property type="nucleotide sequence ID" value="NZ_MJMG01000009.1"/>
</dbReference>
<evidence type="ECO:0000313" key="2">
    <source>
        <dbReference type="Proteomes" id="UP000175679"/>
    </source>
</evidence>
<evidence type="ECO:0000313" key="1">
    <source>
        <dbReference type="EMBL" id="OEY86474.1"/>
    </source>
</evidence>
<reference evidence="1 2" key="1">
    <citation type="submission" date="2016-09" db="EMBL/GenBank/DDBJ databases">
        <title>Genomic evidence for plant-parasitic nematodes as the earliest Wolbachia hosts.</title>
        <authorList>
            <person name="Brown A.M."/>
            <person name="Wasala S.K."/>
            <person name="Howe D.K."/>
            <person name="Peetz A.B."/>
            <person name="Zasada I.A."/>
            <person name="Denver D.R."/>
        </authorList>
    </citation>
    <scope>NUCLEOTIDE SEQUENCE [LARGE SCALE GENOMIC DNA]</scope>
    <source>
        <strain evidence="2">wPpe</strain>
    </source>
</reference>
<dbReference type="EMBL" id="MJMG01000009">
    <property type="protein sequence ID" value="OEY86474.1"/>
    <property type="molecule type" value="Genomic_DNA"/>
</dbReference>
<sequence>MKGVAISHHDNIDNGKIMDKSLGIYYKMGITVSHHNNRNEISSEEFKKYKELGLPVVEYNNKNFLYNTINWKELLQEHPEYKFFSIKLGEGSNMQDSKCTENFKAIEDAKAEIGSDIEINLFYVPTMKSSTQMQLNNIYNTTSLIKFNKEANKLFICATTNPDLKGKEYSNINRAKMLHNLLTQLKNEEYNVVIHVRIENLAQGNDWDKYYGQDELDFSEFPLSISREEGRTVSTPDIEALTPQHWASKGKQPVYVEHDTWERNNQVIQQYFLPTKLLEEVGVRSAASNIQSKGGQDI</sequence>
<comment type="caution">
    <text evidence="1">The sequence shown here is derived from an EMBL/GenBank/DDBJ whole genome shotgun (WGS) entry which is preliminary data.</text>
</comment>
<dbReference type="Proteomes" id="UP000175679">
    <property type="component" value="Unassembled WGS sequence"/>
</dbReference>